<accession>K0SZJ1</accession>
<comment type="caution">
    <text evidence="1">The sequence shown here is derived from an EMBL/GenBank/DDBJ whole genome shotgun (WGS) entry which is preliminary data.</text>
</comment>
<organism evidence="1 2">
    <name type="scientific">Thalassiosira oceanica</name>
    <name type="common">Marine diatom</name>
    <dbReference type="NCBI Taxonomy" id="159749"/>
    <lineage>
        <taxon>Eukaryota</taxon>
        <taxon>Sar</taxon>
        <taxon>Stramenopiles</taxon>
        <taxon>Ochrophyta</taxon>
        <taxon>Bacillariophyta</taxon>
        <taxon>Coscinodiscophyceae</taxon>
        <taxon>Thalassiosirophycidae</taxon>
        <taxon>Thalassiosirales</taxon>
        <taxon>Thalassiosiraceae</taxon>
        <taxon>Thalassiosira</taxon>
    </lineage>
</organism>
<dbReference type="AlphaFoldDB" id="K0SZJ1"/>
<dbReference type="Proteomes" id="UP000266841">
    <property type="component" value="Unassembled WGS sequence"/>
</dbReference>
<evidence type="ECO:0000313" key="2">
    <source>
        <dbReference type="Proteomes" id="UP000266841"/>
    </source>
</evidence>
<protein>
    <submittedName>
        <fullName evidence="1">Uncharacterized protein</fullName>
    </submittedName>
</protein>
<evidence type="ECO:0000313" key="1">
    <source>
        <dbReference type="EMBL" id="EJK70419.1"/>
    </source>
</evidence>
<name>K0SZJ1_THAOC</name>
<gene>
    <name evidence="1" type="ORF">THAOC_08225</name>
</gene>
<keyword evidence="2" id="KW-1185">Reference proteome</keyword>
<proteinExistence type="predicted"/>
<reference evidence="1 2" key="1">
    <citation type="journal article" date="2012" name="Genome Biol.">
        <title>Genome and low-iron response of an oceanic diatom adapted to chronic iron limitation.</title>
        <authorList>
            <person name="Lommer M."/>
            <person name="Specht M."/>
            <person name="Roy A.S."/>
            <person name="Kraemer L."/>
            <person name="Andreson R."/>
            <person name="Gutowska M.A."/>
            <person name="Wolf J."/>
            <person name="Bergner S.V."/>
            <person name="Schilhabel M.B."/>
            <person name="Klostermeier U.C."/>
            <person name="Beiko R.G."/>
            <person name="Rosenstiel P."/>
            <person name="Hippler M."/>
            <person name="Laroche J."/>
        </authorList>
    </citation>
    <scope>NUCLEOTIDE SEQUENCE [LARGE SCALE GENOMIC DNA]</scope>
    <source>
        <strain evidence="1 2">CCMP1005</strain>
    </source>
</reference>
<dbReference type="EMBL" id="AGNL01008567">
    <property type="protein sequence ID" value="EJK70419.1"/>
    <property type="molecule type" value="Genomic_DNA"/>
</dbReference>
<sequence length="335" mass="36864">MRAGANNPLTVREVAEHARRRSIERSQALQIMEIATRPCSQWGTTKFEQVVGAAFWQVDLGEELVHLSEQGRLSNFASLLAEGYTFVQASGNKSDDQIKSFYDRWYDEHFTLGDKYHVGQKTTADKPLHVQTGFGVNEDIEVCLSLGQGANKINVFNHTMQYQSDVFFPGFLGSGDHTVVDGDGHPVSPTDRDWNANFHALVSRSDSCGQCCLATEKDKKGKQWKTMDARLEEDFEHDCADLPRRDGVMIMSLWGNVDIALRCLCFYARASIPSNLSTQWGGANADGVGRAKDEVDICNTVMPVLATSSLATVALIPLPKLVVGFVDVSAAANRG</sequence>
<feature type="non-terminal residue" evidence="1">
    <location>
        <position position="335"/>
    </location>
</feature>